<feature type="domain" description="DUF7042" evidence="3">
    <location>
        <begin position="1068"/>
        <end position="1187"/>
    </location>
</feature>
<dbReference type="RefSeq" id="XP_022325109.1">
    <property type="nucleotide sequence ID" value="XM_022469401.1"/>
</dbReference>
<keyword evidence="2" id="KW-0472">Membrane</keyword>
<accession>A0A8B8DC46</accession>
<evidence type="ECO:0000313" key="4">
    <source>
        <dbReference type="Proteomes" id="UP000694844"/>
    </source>
</evidence>
<evidence type="ECO:0000256" key="2">
    <source>
        <dbReference type="SAM" id="Phobius"/>
    </source>
</evidence>
<evidence type="ECO:0000256" key="1">
    <source>
        <dbReference type="SAM" id="MobiDB-lite"/>
    </source>
</evidence>
<dbReference type="KEGG" id="cvn:111125499"/>
<feature type="domain" description="DUF7042" evidence="3">
    <location>
        <begin position="258"/>
        <end position="377"/>
    </location>
</feature>
<keyword evidence="4" id="KW-1185">Reference proteome</keyword>
<evidence type="ECO:0000259" key="3">
    <source>
        <dbReference type="Pfam" id="PF23069"/>
    </source>
</evidence>
<dbReference type="OrthoDB" id="6057798at2759"/>
<feature type="transmembrane region" description="Helical" evidence="2">
    <location>
        <begin position="1214"/>
        <end position="1238"/>
    </location>
</feature>
<protein>
    <submittedName>
        <fullName evidence="5">Uncharacterized protein LOC111125499</fullName>
    </submittedName>
</protein>
<feature type="region of interest" description="Disordered" evidence="1">
    <location>
        <begin position="1247"/>
        <end position="1287"/>
    </location>
</feature>
<dbReference type="GeneID" id="111125499"/>
<sequence>MWDVCTDRTQMVVNYTLCSTKQFYSNGGVAYCVYSTSVGRNHYVTVVNADSTVDFSTTFRFTCYAVTTSGRHVLASDNKGACVQDQTPQKKSATGTGTLTFSSYGKCSVERCSLPVEWDGEWHDSSDTERDITFTRSSSYVEGWKHTIYLDTITSWTCVDQDTSNNLLLFESKQTVDIFGARYRLYRCIKWEKLTDFSYSYLIYADHVPNAQNRRILVQPDSDSVDISSGCNPTNGLPTAVETIVLVKKGYIQNAAQNCPTPFLGTFNYSFNDGSSTFCDFTSMWDVCTDRAQMVVNYTLCSTKQFYSNGGVAYCVYSTSVGRNHYVTVVNADSTVDFSTTFRFTCYAVTTSGGYVLASDNKGACVQDQTPQKKSATGTGTLTFSSYGECRLESCSLPVEWDGEWHDSSDTEQDITFSRSSSYVEGWKHTGFLDTITSWTCVDQDTSNNLLLFKSNQTIDIFGAPHRMYRCIKWEKLTDFSHSYVIYANKELNAQNNRILVKAESDNVDISSGCSPTNGLPTAVETIVLVKKGNIQNAARIVLPLSWAHSTIPLMTDLLHSAMARVCGMCVQIELKWLSTTLCVVPNSFIQAVTTSGRHVLASDNKGACVQDQTPQKKSATGAGTLTFSSYGECRVESCSLPVEWDGEWHDSSDTEQDITFTRSTSYVEGWKHTVYADTITSWTCVDRDTFHNFLLFKSNQTVNVFGALQRLYRCIKWEKLTNFSYSYLIYANKEWIEQNYRILVKAESDSVNISSGCTPTNGLPTAVETIVLVKKGNIQNAAQNCPTPFLGTFNYSFNDGSSTFCDGTSMWDVCTDRTQMVVNYTLCSTKQFYSNGGVAYCVYSTSVGRNHYVTVVNADSTVDFSTTFRFTCYAVTTSGGYVLASDNKGACVQDQTPQNKSVTGTGTLTFSSYDECSVERCSFPVEWDGEWHDSSDIEQDITFTRSSSYVEGWKHTIFLDTITSWTCVDQETSNNLLLFKSKQTVYVFGARYRLYRCIKWEKLMDFSYSYLIYADHVPNAHNHRILAILDSDSIDISSGCNPTNGLPTTVETIVLVKKGYIQNATQNCPTPFLGSFNYSLNDGSSTFCDGTSMWDVCSDRTQMVVNYTLCSTKQFYSSGGVAYCVYSTSVGSNYYVTVVNADNTVDFSTTFRFTCYAVTTSGGYVLASDNKGACSKIQTPQTKSATGTGTLTFSAYETCPFTSAAEESAGSDIGLIVGAVVAVLVVAAAVIVGIVLYRKYKARIKPNDHSDEEKAPPPGDPVVTPRDATVIELPKDQPNKLPPLQK</sequence>
<evidence type="ECO:0000313" key="5">
    <source>
        <dbReference type="RefSeq" id="XP_022325109.1"/>
    </source>
</evidence>
<dbReference type="Pfam" id="PF23069">
    <property type="entry name" value="DUF7042"/>
    <property type="match status" value="3"/>
</dbReference>
<dbReference type="Proteomes" id="UP000694844">
    <property type="component" value="Chromosome 3"/>
</dbReference>
<feature type="compositionally biased region" description="Basic and acidic residues" evidence="1">
    <location>
        <begin position="1247"/>
        <end position="1256"/>
    </location>
</feature>
<name>A0A8B8DC46_CRAVI</name>
<keyword evidence="2" id="KW-1133">Transmembrane helix</keyword>
<proteinExistence type="predicted"/>
<organism evidence="4 5">
    <name type="scientific">Crassostrea virginica</name>
    <name type="common">Eastern oyster</name>
    <dbReference type="NCBI Taxonomy" id="6565"/>
    <lineage>
        <taxon>Eukaryota</taxon>
        <taxon>Metazoa</taxon>
        <taxon>Spiralia</taxon>
        <taxon>Lophotrochozoa</taxon>
        <taxon>Mollusca</taxon>
        <taxon>Bivalvia</taxon>
        <taxon>Autobranchia</taxon>
        <taxon>Pteriomorphia</taxon>
        <taxon>Ostreida</taxon>
        <taxon>Ostreoidea</taxon>
        <taxon>Ostreidae</taxon>
        <taxon>Crassostrea</taxon>
    </lineage>
</organism>
<keyword evidence="2" id="KW-0812">Transmembrane</keyword>
<gene>
    <name evidence="5" type="primary">LOC111125499</name>
</gene>
<dbReference type="InterPro" id="IPR055470">
    <property type="entry name" value="DUF7042"/>
</dbReference>
<feature type="domain" description="DUF7042" evidence="3">
    <location>
        <begin position="785"/>
        <end position="903"/>
    </location>
</feature>
<reference evidence="5" key="1">
    <citation type="submission" date="2025-08" db="UniProtKB">
        <authorList>
            <consortium name="RefSeq"/>
        </authorList>
    </citation>
    <scope>IDENTIFICATION</scope>
    <source>
        <tissue evidence="5">Whole sample</tissue>
    </source>
</reference>